<sequence>MNVPEPLQDVDGQDALVRNVEDDDRGNPIVVDFGQDARIDATDSRVIVVGDGRQLEFELPASASDVTVRNGVVTIEGDG</sequence>
<gene>
    <name evidence="1" type="ORF">SAMN05443661_1039</name>
</gene>
<name>A0A1I3JZD6_9EURY</name>
<dbReference type="RefSeq" id="WP_005578532.1">
    <property type="nucleotide sequence ID" value="NZ_FORO01000003.1"/>
</dbReference>
<dbReference type="OrthoDB" id="204533at2157"/>
<dbReference type="InterPro" id="IPR055551">
    <property type="entry name" value="DUF7127"/>
</dbReference>
<protein>
    <recommendedName>
        <fullName evidence="3">Hsp20/alpha crystallin family protein</fullName>
    </recommendedName>
</protein>
<accession>A0A1I3JZD6</accession>
<dbReference type="GeneID" id="14208807"/>
<organism evidence="1 2">
    <name type="scientific">Natronobacterium gregoryi</name>
    <dbReference type="NCBI Taxonomy" id="44930"/>
    <lineage>
        <taxon>Archaea</taxon>
        <taxon>Methanobacteriati</taxon>
        <taxon>Methanobacteriota</taxon>
        <taxon>Stenosarchaea group</taxon>
        <taxon>Halobacteria</taxon>
        <taxon>Halobacteriales</taxon>
        <taxon>Natrialbaceae</taxon>
        <taxon>Natronobacterium</taxon>
    </lineage>
</organism>
<reference evidence="1 2" key="1">
    <citation type="submission" date="2016-10" db="EMBL/GenBank/DDBJ databases">
        <authorList>
            <person name="de Groot N.N."/>
        </authorList>
    </citation>
    <scope>NUCLEOTIDE SEQUENCE [LARGE SCALE GENOMIC DNA]</scope>
    <source>
        <strain evidence="1 2">SP2</strain>
    </source>
</reference>
<evidence type="ECO:0000313" key="2">
    <source>
        <dbReference type="Proteomes" id="UP000182829"/>
    </source>
</evidence>
<dbReference type="Proteomes" id="UP000182829">
    <property type="component" value="Unassembled WGS sequence"/>
</dbReference>
<evidence type="ECO:0008006" key="3">
    <source>
        <dbReference type="Google" id="ProtNLM"/>
    </source>
</evidence>
<dbReference type="Pfam" id="PF23444">
    <property type="entry name" value="DUF7127"/>
    <property type="match status" value="1"/>
</dbReference>
<dbReference type="EMBL" id="FORO01000003">
    <property type="protein sequence ID" value="SFI65649.1"/>
    <property type="molecule type" value="Genomic_DNA"/>
</dbReference>
<proteinExistence type="predicted"/>
<evidence type="ECO:0000313" key="1">
    <source>
        <dbReference type="EMBL" id="SFI65649.1"/>
    </source>
</evidence>
<dbReference type="AlphaFoldDB" id="A0A1I3JZD6"/>